<feature type="transmembrane region" description="Helical" evidence="7">
    <location>
        <begin position="248"/>
        <end position="273"/>
    </location>
</feature>
<accession>A0A1J9Q7A4</accession>
<proteinExistence type="inferred from homology"/>
<feature type="compositionally biased region" description="Basic and acidic residues" evidence="6">
    <location>
        <begin position="493"/>
        <end position="502"/>
    </location>
</feature>
<feature type="transmembrane region" description="Helical" evidence="7">
    <location>
        <begin position="285"/>
        <end position="308"/>
    </location>
</feature>
<feature type="domain" description="Rhodopsin" evidence="8">
    <location>
        <begin position="44"/>
        <end position="165"/>
    </location>
</feature>
<evidence type="ECO:0000256" key="5">
    <source>
        <dbReference type="ARBA" id="ARBA00038359"/>
    </source>
</evidence>
<comment type="caution">
    <text evidence="9">The sequence shown here is derived from an EMBL/GenBank/DDBJ whole genome shotgun (WGS) entry which is preliminary data.</text>
</comment>
<reference evidence="9 10" key="1">
    <citation type="submission" date="2015-08" db="EMBL/GenBank/DDBJ databases">
        <title>Emmonsia species relationships and genome sequence.</title>
        <authorList>
            <person name="Cuomo C.A."/>
            <person name="Schwartz I.S."/>
            <person name="Kenyon C."/>
            <person name="De Hoog G.S."/>
            <person name="Govender N.P."/>
            <person name="Botha A."/>
            <person name="Moreno L."/>
            <person name="De Vries M."/>
            <person name="Munoz J.F."/>
            <person name="Stielow J.B."/>
        </authorList>
    </citation>
    <scope>NUCLEOTIDE SEQUENCE [LARGE SCALE GENOMIC DNA]</scope>
    <source>
        <strain evidence="9 10">EI222</strain>
    </source>
</reference>
<dbReference type="Pfam" id="PF20684">
    <property type="entry name" value="Fung_rhodopsin"/>
    <property type="match status" value="2"/>
</dbReference>
<dbReference type="Proteomes" id="UP000242791">
    <property type="component" value="Unassembled WGS sequence"/>
</dbReference>
<keyword evidence="3 7" id="KW-1133">Transmembrane helix</keyword>
<protein>
    <recommendedName>
        <fullName evidence="8">Rhodopsin domain-containing protein</fullName>
    </recommendedName>
</protein>
<comment type="similarity">
    <text evidence="5">Belongs to the SAT4 family.</text>
</comment>
<feature type="transmembrane region" description="Helical" evidence="7">
    <location>
        <begin position="139"/>
        <end position="160"/>
    </location>
</feature>
<feature type="region of interest" description="Disordered" evidence="6">
    <location>
        <begin position="371"/>
        <end position="502"/>
    </location>
</feature>
<evidence type="ECO:0000256" key="1">
    <source>
        <dbReference type="ARBA" id="ARBA00004141"/>
    </source>
</evidence>
<dbReference type="AlphaFoldDB" id="A0A1J9Q7A4"/>
<dbReference type="OrthoDB" id="5329176at2759"/>
<evidence type="ECO:0000256" key="6">
    <source>
        <dbReference type="SAM" id="MobiDB-lite"/>
    </source>
</evidence>
<dbReference type="GO" id="GO:0016020">
    <property type="term" value="C:membrane"/>
    <property type="evidence" value="ECO:0007669"/>
    <property type="project" value="UniProtKB-SubCell"/>
</dbReference>
<feature type="transmembrane region" description="Helical" evidence="7">
    <location>
        <begin position="104"/>
        <end position="127"/>
    </location>
</feature>
<feature type="compositionally biased region" description="Polar residues" evidence="6">
    <location>
        <begin position="462"/>
        <end position="471"/>
    </location>
</feature>
<dbReference type="STRING" id="1658174.A0A1J9Q7A4"/>
<feature type="compositionally biased region" description="Polar residues" evidence="6">
    <location>
        <begin position="416"/>
        <end position="441"/>
    </location>
</feature>
<dbReference type="InterPro" id="IPR052337">
    <property type="entry name" value="SAT4-like"/>
</dbReference>
<evidence type="ECO:0000256" key="2">
    <source>
        <dbReference type="ARBA" id="ARBA00022692"/>
    </source>
</evidence>
<feature type="domain" description="Rhodopsin" evidence="8">
    <location>
        <begin position="169"/>
        <end position="314"/>
    </location>
</feature>
<name>A0A1J9Q7A4_9EURO</name>
<dbReference type="InterPro" id="IPR049326">
    <property type="entry name" value="Rhodopsin_dom_fungi"/>
</dbReference>
<feature type="compositionally biased region" description="Low complexity" evidence="6">
    <location>
        <begin position="379"/>
        <end position="389"/>
    </location>
</feature>
<keyword evidence="2 7" id="KW-0812">Transmembrane</keyword>
<comment type="subcellular location">
    <subcellularLocation>
        <location evidence="1">Membrane</location>
        <topology evidence="1">Multi-pass membrane protein</topology>
    </subcellularLocation>
</comment>
<evidence type="ECO:0000256" key="7">
    <source>
        <dbReference type="SAM" id="Phobius"/>
    </source>
</evidence>
<evidence type="ECO:0000313" key="10">
    <source>
        <dbReference type="Proteomes" id="UP000242791"/>
    </source>
</evidence>
<evidence type="ECO:0000256" key="3">
    <source>
        <dbReference type="ARBA" id="ARBA00022989"/>
    </source>
</evidence>
<evidence type="ECO:0000313" key="9">
    <source>
        <dbReference type="EMBL" id="OJD11037.1"/>
    </source>
</evidence>
<keyword evidence="10" id="KW-1185">Reference proteome</keyword>
<feature type="transmembrane region" description="Helical" evidence="7">
    <location>
        <begin position="212"/>
        <end position="236"/>
    </location>
</feature>
<organism evidence="9 10">
    <name type="scientific">Blastomyces percursus</name>
    <dbReference type="NCBI Taxonomy" id="1658174"/>
    <lineage>
        <taxon>Eukaryota</taxon>
        <taxon>Fungi</taxon>
        <taxon>Dikarya</taxon>
        <taxon>Ascomycota</taxon>
        <taxon>Pezizomycotina</taxon>
        <taxon>Eurotiomycetes</taxon>
        <taxon>Eurotiomycetidae</taxon>
        <taxon>Onygenales</taxon>
        <taxon>Ajellomycetaceae</taxon>
        <taxon>Blastomyces</taxon>
    </lineage>
</organism>
<dbReference type="EMBL" id="LGTZ01002826">
    <property type="protein sequence ID" value="OJD11037.1"/>
    <property type="molecule type" value="Genomic_DNA"/>
</dbReference>
<dbReference type="VEuPathDB" id="FungiDB:ACJ73_09626"/>
<keyword evidence="4 7" id="KW-0472">Membrane</keyword>
<evidence type="ECO:0000259" key="8">
    <source>
        <dbReference type="Pfam" id="PF20684"/>
    </source>
</evidence>
<evidence type="ECO:0000256" key="4">
    <source>
        <dbReference type="ARBA" id="ARBA00023136"/>
    </source>
</evidence>
<dbReference type="PANTHER" id="PTHR33048:SF129">
    <property type="entry name" value="INTEGRAL MEMBRANE PROTEIN-RELATED"/>
    <property type="match status" value="1"/>
</dbReference>
<sequence length="502" mass="55998">MFYVPPEIRATWPAPNYENPETRGPGLIIIVLLFHIIGTIMVALRCYTRTRITFSFGVDDVWILLTMIPSTGLAACVLTANINYGWDRHIWDLEAHKFKPGMQLATACYVLFAIATSTTKLSLLAFYRRLLSPHSHMSYKWVILTMEILSVIAALAYALGVPFLCKYGTLIAAYLTCYCINRIDDLRPIGAAWDFTPPLYRPAYDYHCIDRFTITFAASIVNAALDLLTMLVPIPITWQLQLPIRQRLAVIAIFCLGAIVVAASCVKTGYIVTAMGESYDEQFDAYPLWIMSIVEIDIGIICASAPALRPLISRYIPKAFGTMSRSRSSRRRMPLSINSVALSDRSRYLSDPSTYKPMIAEKPRTAKVYSVAGSRKSSKSIPSIRSPTTANNVGFPDAVILPPDTSGMESEYDPISQKSRVQFTPSPTFSEAYYSRSQHSPKASGGSLRNYENEARDGGRSGSTFQGSSGMNDYILDDIDEHDDPTWEPVRAPLDREERGQH</sequence>
<feature type="transmembrane region" description="Helical" evidence="7">
    <location>
        <begin position="60"/>
        <end position="84"/>
    </location>
</feature>
<gene>
    <name evidence="9" type="ORF">ACJ73_09626</name>
</gene>
<dbReference type="PANTHER" id="PTHR33048">
    <property type="entry name" value="PTH11-LIKE INTEGRAL MEMBRANE PROTEIN (AFU_ORTHOLOGUE AFUA_5G11245)"/>
    <property type="match status" value="1"/>
</dbReference>
<feature type="transmembrane region" description="Helical" evidence="7">
    <location>
        <begin position="27"/>
        <end position="48"/>
    </location>
</feature>